<feature type="transmembrane region" description="Helical" evidence="11">
    <location>
        <begin position="406"/>
        <end position="427"/>
    </location>
</feature>
<dbReference type="GO" id="GO:0006355">
    <property type="term" value="P:regulation of DNA-templated transcription"/>
    <property type="evidence" value="ECO:0007669"/>
    <property type="project" value="InterPro"/>
</dbReference>
<feature type="transmembrane region" description="Helical" evidence="11">
    <location>
        <begin position="351"/>
        <end position="369"/>
    </location>
</feature>
<feature type="compositionally biased region" description="Low complexity" evidence="10">
    <location>
        <begin position="147"/>
        <end position="159"/>
    </location>
</feature>
<dbReference type="InterPro" id="IPR023395">
    <property type="entry name" value="MCP_dom_sf"/>
</dbReference>
<feature type="repeat" description="Solcar" evidence="8">
    <location>
        <begin position="248"/>
        <end position="338"/>
    </location>
</feature>
<dbReference type="PANTHER" id="PTHR45758">
    <property type="entry name" value="MITOFERRIN-1-RELATED"/>
    <property type="match status" value="1"/>
</dbReference>
<evidence type="ECO:0000256" key="1">
    <source>
        <dbReference type="ARBA" id="ARBA00004225"/>
    </source>
</evidence>
<name>A0A397SYV8_9GLOM</name>
<evidence type="ECO:0000313" key="12">
    <source>
        <dbReference type="EMBL" id="RIA89175.1"/>
    </source>
</evidence>
<evidence type="ECO:0000256" key="9">
    <source>
        <dbReference type="RuleBase" id="RU000488"/>
    </source>
</evidence>
<feature type="repeat" description="Solcar" evidence="8">
    <location>
        <begin position="348"/>
        <end position="435"/>
    </location>
</feature>
<evidence type="ECO:0000256" key="3">
    <source>
        <dbReference type="ARBA" id="ARBA00022448"/>
    </source>
</evidence>
<gene>
    <name evidence="12" type="ORF">C1645_825198</name>
</gene>
<evidence type="ECO:0000256" key="6">
    <source>
        <dbReference type="ARBA" id="ARBA00023128"/>
    </source>
</evidence>
<evidence type="ECO:0000256" key="8">
    <source>
        <dbReference type="PROSITE-ProRule" id="PRU00282"/>
    </source>
</evidence>
<evidence type="ECO:0000256" key="11">
    <source>
        <dbReference type="SAM" id="Phobius"/>
    </source>
</evidence>
<feature type="compositionally biased region" description="Polar residues" evidence="10">
    <location>
        <begin position="168"/>
        <end position="179"/>
    </location>
</feature>
<dbReference type="GO" id="GO:0005634">
    <property type="term" value="C:nucleus"/>
    <property type="evidence" value="ECO:0007669"/>
    <property type="project" value="InterPro"/>
</dbReference>
<sequence>MPQANLREQTRASTIDSNSAAIGESDQQIGEAQGSSAVAGHSRSASGSRVEWDAIMEIEFCRAIMKNRPVGIHRHFRMVNIHRDFNANSPVKCSIPELWEQFGKYYNIERLEELEREFDDEGEDDGPFTLPMEEYYNLIAEHRKAGSSRGASPSPAPSKTQKGKREPSSTPSHTASIESSPEPEDTKKVRRTRNARKSDASETVRTPAPAKRGRARKTSDAIPASTPSKRGGRRKQKSTSSLIFIFLMSNNTNIIDSSTAAIVSRLCTHPLDTIRVRLQTNTTNTFLRSDGKLVNSPFVQLIRKSPFRSYYNGLAVAASLGIPALSSYLIVYDKTKYYLSHRLNIGDTSTWNYMISAAIAEVCSGIFWTPMEVLKSKLQTYGTGETIRINTLRMSKLILENEGIKGFFRGYFLSLVVFVPHTMIYFVSYEKFKIWGKNKGTLTNNNYLLYSAVACSIASSISNILDIVKTRWQISFSKEGDGVYVKTPFEIVKNMYRNEGGLRAFTKGMGARVLWMVPSSSISMTIYEVLKNKRKQRVAY</sequence>
<comment type="similarity">
    <text evidence="2 9">Belongs to the mitochondrial carrier (TC 2.A.29) family.</text>
</comment>
<evidence type="ECO:0000256" key="2">
    <source>
        <dbReference type="ARBA" id="ARBA00006375"/>
    </source>
</evidence>
<comment type="caution">
    <text evidence="12">The sequence shown here is derived from an EMBL/GenBank/DDBJ whole genome shotgun (WGS) entry which is preliminary data.</text>
</comment>
<dbReference type="PANTHER" id="PTHR45758:SF3">
    <property type="entry name" value="MITOCHONDRIAL SUBSTRATE CARRIER FAMILY PROTEIN E"/>
    <property type="match status" value="1"/>
</dbReference>
<feature type="transmembrane region" description="Helical" evidence="11">
    <location>
        <begin position="447"/>
        <end position="468"/>
    </location>
</feature>
<evidence type="ECO:0000256" key="7">
    <source>
        <dbReference type="ARBA" id="ARBA00023136"/>
    </source>
</evidence>
<keyword evidence="4 8" id="KW-0812">Transmembrane</keyword>
<keyword evidence="7 8" id="KW-0472">Membrane</keyword>
<feature type="region of interest" description="Disordered" evidence="10">
    <location>
        <begin position="143"/>
        <end position="236"/>
    </location>
</feature>
<dbReference type="SUPFAM" id="SSF103506">
    <property type="entry name" value="Mitochondrial carrier"/>
    <property type="match status" value="1"/>
</dbReference>
<accession>A0A397SYV8</accession>
<evidence type="ECO:0000256" key="10">
    <source>
        <dbReference type="SAM" id="MobiDB-lite"/>
    </source>
</evidence>
<dbReference type="InterPro" id="IPR018108">
    <property type="entry name" value="MCP_transmembrane"/>
</dbReference>
<dbReference type="Proteomes" id="UP000265703">
    <property type="component" value="Unassembled WGS sequence"/>
</dbReference>
<dbReference type="EMBL" id="QKYT01000229">
    <property type="protein sequence ID" value="RIA89175.1"/>
    <property type="molecule type" value="Genomic_DNA"/>
</dbReference>
<feature type="repeat" description="Solcar" evidence="8">
    <location>
        <begin position="446"/>
        <end position="533"/>
    </location>
</feature>
<comment type="subcellular location">
    <subcellularLocation>
        <location evidence="1">Mitochondrion membrane</location>
        <topology evidence="1">Multi-pass membrane protein</topology>
    </subcellularLocation>
</comment>
<dbReference type="Pfam" id="PF07904">
    <property type="entry name" value="Eaf7"/>
    <property type="match status" value="1"/>
</dbReference>
<evidence type="ECO:0000256" key="4">
    <source>
        <dbReference type="ARBA" id="ARBA00022692"/>
    </source>
</evidence>
<dbReference type="InterPro" id="IPR012423">
    <property type="entry name" value="Eaf7/MRGBP"/>
</dbReference>
<dbReference type="Pfam" id="PF00153">
    <property type="entry name" value="Mito_carr"/>
    <property type="match status" value="3"/>
</dbReference>
<dbReference type="OrthoDB" id="250329at2759"/>
<dbReference type="Gene3D" id="1.50.40.10">
    <property type="entry name" value="Mitochondrial carrier domain"/>
    <property type="match status" value="1"/>
</dbReference>
<reference evidence="12 13" key="1">
    <citation type="submission" date="2018-06" db="EMBL/GenBank/DDBJ databases">
        <title>Comparative genomics reveals the genomic features of Rhizophagus irregularis, R. cerebriforme, R. diaphanum and Gigaspora rosea, and their symbiotic lifestyle signature.</title>
        <authorList>
            <person name="Morin E."/>
            <person name="San Clemente H."/>
            <person name="Chen E.C.H."/>
            <person name="De La Providencia I."/>
            <person name="Hainaut M."/>
            <person name="Kuo A."/>
            <person name="Kohler A."/>
            <person name="Murat C."/>
            <person name="Tang N."/>
            <person name="Roy S."/>
            <person name="Loubradou J."/>
            <person name="Henrissat B."/>
            <person name="Grigoriev I.V."/>
            <person name="Corradi N."/>
            <person name="Roux C."/>
            <person name="Martin F.M."/>
        </authorList>
    </citation>
    <scope>NUCLEOTIDE SEQUENCE [LARGE SCALE GENOMIC DNA]</scope>
    <source>
        <strain evidence="12 13">DAOM 227022</strain>
    </source>
</reference>
<keyword evidence="6" id="KW-0496">Mitochondrion</keyword>
<feature type="transmembrane region" description="Helical" evidence="11">
    <location>
        <begin position="310"/>
        <end position="331"/>
    </location>
</feature>
<dbReference type="GO" id="GO:0043189">
    <property type="term" value="C:H4/H2A histone acetyltransferase complex"/>
    <property type="evidence" value="ECO:0007669"/>
    <property type="project" value="InterPro"/>
</dbReference>
<proteinExistence type="inferred from homology"/>
<organism evidence="12 13">
    <name type="scientific">Glomus cerebriforme</name>
    <dbReference type="NCBI Taxonomy" id="658196"/>
    <lineage>
        <taxon>Eukaryota</taxon>
        <taxon>Fungi</taxon>
        <taxon>Fungi incertae sedis</taxon>
        <taxon>Mucoromycota</taxon>
        <taxon>Glomeromycotina</taxon>
        <taxon>Glomeromycetes</taxon>
        <taxon>Glomerales</taxon>
        <taxon>Glomeraceae</taxon>
        <taxon>Glomus</taxon>
    </lineage>
</organism>
<feature type="compositionally biased region" description="Polar residues" evidence="10">
    <location>
        <begin position="11"/>
        <end position="36"/>
    </location>
</feature>
<dbReference type="AlphaFoldDB" id="A0A397SYV8"/>
<protein>
    <submittedName>
        <fullName evidence="12">Mitochondrial carrier domain-containing protein</fullName>
    </submittedName>
</protein>
<dbReference type="PROSITE" id="PS50920">
    <property type="entry name" value="SOLCAR"/>
    <property type="match status" value="3"/>
</dbReference>
<evidence type="ECO:0000313" key="13">
    <source>
        <dbReference type="Proteomes" id="UP000265703"/>
    </source>
</evidence>
<dbReference type="GO" id="GO:0031966">
    <property type="term" value="C:mitochondrial membrane"/>
    <property type="evidence" value="ECO:0007669"/>
    <property type="project" value="UniProtKB-SubCell"/>
</dbReference>
<keyword evidence="5 11" id="KW-1133">Transmembrane helix</keyword>
<evidence type="ECO:0000256" key="5">
    <source>
        <dbReference type="ARBA" id="ARBA00022989"/>
    </source>
</evidence>
<feature type="region of interest" description="Disordered" evidence="10">
    <location>
        <begin position="1"/>
        <end position="43"/>
    </location>
</feature>
<dbReference type="GO" id="GO:0005381">
    <property type="term" value="F:iron ion transmembrane transporter activity"/>
    <property type="evidence" value="ECO:0007669"/>
    <property type="project" value="UniProtKB-ARBA"/>
</dbReference>
<keyword evidence="13" id="KW-1185">Reference proteome</keyword>
<keyword evidence="3 9" id="KW-0813">Transport</keyword>